<evidence type="ECO:0000313" key="4">
    <source>
        <dbReference type="Proteomes" id="UP000265354"/>
    </source>
</evidence>
<dbReference type="InterPro" id="IPR047757">
    <property type="entry name" value="AfsA-like"/>
</dbReference>
<evidence type="ECO:0000256" key="1">
    <source>
        <dbReference type="SAM" id="MobiDB-lite"/>
    </source>
</evidence>
<dbReference type="InterPro" id="IPR005509">
    <property type="entry name" value="AfsA_hotdog_dom"/>
</dbReference>
<dbReference type="Proteomes" id="UP000265354">
    <property type="component" value="Unassembled WGS sequence"/>
</dbReference>
<feature type="region of interest" description="Disordered" evidence="1">
    <location>
        <begin position="304"/>
        <end position="330"/>
    </location>
</feature>
<feature type="domain" description="A-factor biosynthesis hotdog" evidence="2">
    <location>
        <begin position="20"/>
        <end position="144"/>
    </location>
</feature>
<organism evidence="3 4">
    <name type="scientific">Streptomyces spongiicola</name>
    <dbReference type="NCBI Taxonomy" id="1690221"/>
    <lineage>
        <taxon>Bacteria</taxon>
        <taxon>Bacillati</taxon>
        <taxon>Actinomycetota</taxon>
        <taxon>Actinomycetes</taxon>
        <taxon>Kitasatosporales</taxon>
        <taxon>Streptomycetaceae</taxon>
        <taxon>Streptomyces</taxon>
    </lineage>
</organism>
<dbReference type="AlphaFoldDB" id="A0A388T860"/>
<sequence length="330" mass="35530">MHSSAHTDLRTSDLQRLARKASPGEVFVRDWREESPQTHVVALGWPRSHAFYMLRSGATSPLLFVEAVRQALAVLSHTAQEIPLDHRLGRDSARCTFAPAAFRERRAPTDVELRVRHSGVTRRRLGSVRLTAHIEATCGGEVLGCAEIGYATHPPVIYDRLRGTYTDAQQSFAAALPPARPVTPALVDRTHPGDVVIACTSKAHHYQLRTDTSNSVLFDHPHDHVPGIVLLEAVVQAVHASAPGHTRLASLDTAFLRYVEFDMPCWVDVAPGPPDAQGGSRLLVTGTQNGRKAFSATLAFDSPTTSLEPAVPAGPERLGAGPTPAACPAG</sequence>
<evidence type="ECO:0000313" key="3">
    <source>
        <dbReference type="EMBL" id="GBQ04320.1"/>
    </source>
</evidence>
<evidence type="ECO:0000259" key="2">
    <source>
        <dbReference type="Pfam" id="PF03756"/>
    </source>
</evidence>
<comment type="caution">
    <text evidence="3">The sequence shown here is derived from an EMBL/GenBank/DDBJ whole genome shotgun (WGS) entry which is preliminary data.</text>
</comment>
<dbReference type="Pfam" id="PF03756">
    <property type="entry name" value="AfsA"/>
    <property type="match status" value="2"/>
</dbReference>
<name>A0A388T860_9ACTN</name>
<protein>
    <submittedName>
        <fullName evidence="3">AfsA/ScbA</fullName>
    </submittedName>
</protein>
<gene>
    <name evidence="3" type="ORF">SSP531S_58140</name>
</gene>
<feature type="domain" description="A-factor biosynthesis hotdog" evidence="2">
    <location>
        <begin position="186"/>
        <end position="298"/>
    </location>
</feature>
<dbReference type="NCBIfam" id="NF041195">
    <property type="entry name" value="ScbA_BarX_GamBu"/>
    <property type="match status" value="1"/>
</dbReference>
<dbReference type="GO" id="GO:0016740">
    <property type="term" value="F:transferase activity"/>
    <property type="evidence" value="ECO:0007669"/>
    <property type="project" value="InterPro"/>
</dbReference>
<accession>A0A388T860</accession>
<reference evidence="3 4" key="1">
    <citation type="submission" date="2018-07" db="EMBL/GenBank/DDBJ databases">
        <title>Whole Genome Shotgun Sequence of Streptomyces spongiicola strain 531S.</title>
        <authorList>
            <person name="Dohra H."/>
            <person name="Kodani S."/>
        </authorList>
    </citation>
    <scope>NUCLEOTIDE SEQUENCE [LARGE SCALE GENOMIC DNA]</scope>
    <source>
        <strain evidence="3 4">531S</strain>
    </source>
</reference>
<dbReference type="EMBL" id="BGZL01000035">
    <property type="protein sequence ID" value="GBQ04320.1"/>
    <property type="molecule type" value="Genomic_DNA"/>
</dbReference>
<proteinExistence type="predicted"/>
<dbReference type="RefSeq" id="WP_116429130.1">
    <property type="nucleotide sequence ID" value="NZ_BGZL01000035.1"/>
</dbReference>
<feature type="compositionally biased region" description="Low complexity" evidence="1">
    <location>
        <begin position="319"/>
        <end position="330"/>
    </location>
</feature>